<dbReference type="PIRSF" id="PIRSF028538">
    <property type="entry name" value="DUF1820"/>
    <property type="match status" value="1"/>
</dbReference>
<comment type="caution">
    <text evidence="1">The sequence shown here is derived from an EMBL/GenBank/DDBJ whole genome shotgun (WGS) entry which is preliminary data.</text>
</comment>
<dbReference type="InterPro" id="IPR014949">
    <property type="entry name" value="DUF1820"/>
</dbReference>
<dbReference type="Proteomes" id="UP000019084">
    <property type="component" value="Unassembled WGS sequence"/>
</dbReference>
<evidence type="ECO:0008006" key="3">
    <source>
        <dbReference type="Google" id="ProtNLM"/>
    </source>
</evidence>
<reference evidence="1 2" key="1">
    <citation type="submission" date="2014-01" db="EMBL/GenBank/DDBJ databases">
        <title>Genome sequence and analysis of Xanthomonas arboricola pv. pruni.</title>
        <authorList>
            <person name="Fujikawa T."/>
            <person name="Nakazono-Nagaoka E."/>
        </authorList>
    </citation>
    <scope>NUCLEOTIDE SEQUENCE [LARGE SCALE GENOMIC DNA]</scope>
    <source>
        <strain evidence="2">MAFF 301420</strain>
    </source>
</reference>
<proteinExistence type="predicted"/>
<dbReference type="Pfam" id="PF08850">
    <property type="entry name" value="DUF1820"/>
    <property type="match status" value="1"/>
</dbReference>
<protein>
    <recommendedName>
        <fullName evidence="3">DUF1820 domain-containing protein</fullName>
    </recommendedName>
</protein>
<dbReference type="EMBL" id="BAVC01000255">
    <property type="protein sequence ID" value="GAE56470.1"/>
    <property type="molecule type" value="Genomic_DNA"/>
</dbReference>
<name>W4SIS3_9XANT</name>
<sequence>MQGAPGRSVAPAARCVAARWRAYNRRMSKPLYKVTFLNHGKVYELYARQVTGSHLWGFNQIGELVFDVHDGLVVDPTEERLREEFGNTKTLHLPMQSIVRIEEVEKKGQSVIRDATTGDKVVTPFPLPTKPR</sequence>
<dbReference type="AlphaFoldDB" id="W4SIS3"/>
<accession>W4SIS3</accession>
<gene>
    <name evidence="1" type="ORF">XPR_3105</name>
</gene>
<evidence type="ECO:0000313" key="2">
    <source>
        <dbReference type="Proteomes" id="UP000019084"/>
    </source>
</evidence>
<evidence type="ECO:0000313" key="1">
    <source>
        <dbReference type="EMBL" id="GAE56470.1"/>
    </source>
</evidence>
<organism evidence="1 2">
    <name type="scientific">Xanthomonas arboricola pv. pruni MAFF 301420</name>
    <dbReference type="NCBI Taxonomy" id="1418095"/>
    <lineage>
        <taxon>Bacteria</taxon>
        <taxon>Pseudomonadati</taxon>
        <taxon>Pseudomonadota</taxon>
        <taxon>Gammaproteobacteria</taxon>
        <taxon>Lysobacterales</taxon>
        <taxon>Lysobacteraceae</taxon>
        <taxon>Xanthomonas</taxon>
    </lineage>
</organism>